<feature type="region of interest" description="Disordered" evidence="1">
    <location>
        <begin position="81"/>
        <end position="107"/>
    </location>
</feature>
<evidence type="ECO:0000256" key="2">
    <source>
        <dbReference type="SAM" id="Phobius"/>
    </source>
</evidence>
<evidence type="ECO:0000313" key="3">
    <source>
        <dbReference type="EMBL" id="KAG2176339.1"/>
    </source>
</evidence>
<name>A0A8H7PLG8_MORIS</name>
<organism evidence="3 4">
    <name type="scientific">Mortierella isabellina</name>
    <name type="common">Filamentous fungus</name>
    <name type="synonym">Umbelopsis isabellina</name>
    <dbReference type="NCBI Taxonomy" id="91625"/>
    <lineage>
        <taxon>Eukaryota</taxon>
        <taxon>Fungi</taxon>
        <taxon>Fungi incertae sedis</taxon>
        <taxon>Mucoromycota</taxon>
        <taxon>Mucoromycotina</taxon>
        <taxon>Umbelopsidomycetes</taxon>
        <taxon>Umbelopsidales</taxon>
        <taxon>Umbelopsidaceae</taxon>
        <taxon>Umbelopsis</taxon>
    </lineage>
</organism>
<gene>
    <name evidence="3" type="ORF">INT43_005573</name>
</gene>
<comment type="caution">
    <text evidence="3">The sequence shown here is derived from an EMBL/GenBank/DDBJ whole genome shotgun (WGS) entry which is preliminary data.</text>
</comment>
<evidence type="ECO:0000313" key="4">
    <source>
        <dbReference type="Proteomes" id="UP000654370"/>
    </source>
</evidence>
<protein>
    <submittedName>
        <fullName evidence="3">Uncharacterized protein</fullName>
    </submittedName>
</protein>
<dbReference type="Proteomes" id="UP000654370">
    <property type="component" value="Unassembled WGS sequence"/>
</dbReference>
<accession>A0A8H7PLG8</accession>
<feature type="transmembrane region" description="Helical" evidence="2">
    <location>
        <begin position="584"/>
        <end position="609"/>
    </location>
</feature>
<keyword evidence="2" id="KW-1133">Transmembrane helix</keyword>
<proteinExistence type="predicted"/>
<reference evidence="3" key="1">
    <citation type="submission" date="2020-12" db="EMBL/GenBank/DDBJ databases">
        <title>Metabolic potential, ecology and presence of endohyphal bacteria is reflected in genomic diversity of Mucoromycotina.</title>
        <authorList>
            <person name="Muszewska A."/>
            <person name="Okrasinska A."/>
            <person name="Steczkiewicz K."/>
            <person name="Drgas O."/>
            <person name="Orlowska M."/>
            <person name="Perlinska-Lenart U."/>
            <person name="Aleksandrzak-Piekarczyk T."/>
            <person name="Szatraj K."/>
            <person name="Zielenkiewicz U."/>
            <person name="Pilsyk S."/>
            <person name="Malc E."/>
            <person name="Mieczkowski P."/>
            <person name="Kruszewska J.S."/>
            <person name="Biernat P."/>
            <person name="Pawlowska J."/>
        </authorList>
    </citation>
    <scope>NUCLEOTIDE SEQUENCE</scope>
    <source>
        <strain evidence="3">WA0000067209</strain>
    </source>
</reference>
<evidence type="ECO:0000256" key="1">
    <source>
        <dbReference type="SAM" id="MobiDB-lite"/>
    </source>
</evidence>
<keyword evidence="2" id="KW-0812">Transmembrane</keyword>
<dbReference type="AlphaFoldDB" id="A0A8H7PLG8"/>
<sequence>MSVVSGNPISVERFDLNADSGTYSQHVESTKLPTGKRSTPLSSVKHNFIISTGRESYIVKAAGRQQNYGISSSAAVPTTTQLSSALPPKSTSSQANVQGSTVPLAPPTVTTALSNNSGSSTITSQTSQIEVHLKCNIDATFCNKVANAFGSVILELGKVLQSKNKIIVDASYYHFCDNQCRNTTYGWALPSSQYTLPNLNGVDPNYLYPQALAKQLSPYNSTQWSSEGGQIYDISAEFNHDAYLSGLQQNSSLPANGTTVPTGGLFWFQGDPSIGPEQIDMEYIILHELIHGLGFLSSWGIYFLGPDSPYFPSVQGLINTSSLQIVTLTPNSYTDSKTGAVYLTGFMAGMIFDKFLIANTTVGNHSQSLAVIGDNFQNFCLQNDEAYVVNFINQFDKSDYASDAEYLYQLMNTNHGLGLNMSSLSTTNLYSSGQLLPPSNLGLYTTYNGTNIEASRGNFKPGLTISHFDDSYLTTPDFLMCHSYQTGMTLQDITAQVYDNSAALYYNTTQNGTVAQNAYNYTIGPGILNILNIMGYGTITNNASYPAAFSSDKEFEPKTRNGCSSKGSSGYSQQSAGSSWRYGWSSWTLVAGASFWIILAVCTSSTLLVGNI</sequence>
<dbReference type="OrthoDB" id="73465at2759"/>
<feature type="compositionally biased region" description="Polar residues" evidence="1">
    <location>
        <begin position="81"/>
        <end position="99"/>
    </location>
</feature>
<dbReference type="EMBL" id="JAEPQZ010000010">
    <property type="protein sequence ID" value="KAG2176339.1"/>
    <property type="molecule type" value="Genomic_DNA"/>
</dbReference>
<keyword evidence="2" id="KW-0472">Membrane</keyword>
<keyword evidence="4" id="KW-1185">Reference proteome</keyword>